<evidence type="ECO:0000313" key="13">
    <source>
        <dbReference type="Proteomes" id="UP000000270"/>
    </source>
</evidence>
<dbReference type="PROSITE" id="PS50850">
    <property type="entry name" value="MFS"/>
    <property type="match status" value="1"/>
</dbReference>
<evidence type="ECO:0000256" key="8">
    <source>
        <dbReference type="ARBA" id="ARBA00023136"/>
    </source>
</evidence>
<feature type="transmembrane region" description="Helical" evidence="10">
    <location>
        <begin position="451"/>
        <end position="470"/>
    </location>
</feature>
<feature type="transmembrane region" description="Helical" evidence="10">
    <location>
        <begin position="366"/>
        <end position="383"/>
    </location>
</feature>
<dbReference type="InterPro" id="IPR036259">
    <property type="entry name" value="MFS_trans_sf"/>
</dbReference>
<evidence type="ECO:0000256" key="4">
    <source>
        <dbReference type="ARBA" id="ARBA00022475"/>
    </source>
</evidence>
<evidence type="ECO:0000256" key="6">
    <source>
        <dbReference type="ARBA" id="ARBA00022847"/>
    </source>
</evidence>
<dbReference type="Pfam" id="PF00083">
    <property type="entry name" value="Sugar_tr"/>
    <property type="match status" value="1"/>
</dbReference>
<keyword evidence="6" id="KW-0769">Symport</keyword>
<dbReference type="FunFam" id="1.20.1250.20:FF:000300">
    <property type="entry name" value="Dicarboxylate MFS transporter"/>
    <property type="match status" value="1"/>
</dbReference>
<comment type="similarity">
    <text evidence="2">Belongs to the major facilitator superfamily. Metabolite:H+ Symporter (MHS) family (TC 2.A.1.6) family.</text>
</comment>
<dbReference type="InterPro" id="IPR051084">
    <property type="entry name" value="H+-coupled_symporters"/>
</dbReference>
<reference evidence="12 13" key="5">
    <citation type="journal article" date="2010" name="Appl. Environ. Microbiol.">
        <title>phrR-like gene praR of Azorhizobium caulinodans ORS571 is essential for symbiosis with Sesbania rostrata and is involved in expression of reb genes.</title>
        <authorList>
            <person name="Akiba N."/>
            <person name="Aono T."/>
            <person name="Toyazaki H."/>
            <person name="Sato S."/>
            <person name="Oyaizu H."/>
        </authorList>
    </citation>
    <scope>NUCLEOTIDE SEQUENCE [LARGE SCALE GENOMIC DNA]</scope>
    <source>
        <strain evidence="13">ATCC 43989 / DSM 5975 / JCM 20966 / LMG 6465 / NBRC 14845 / NCIMB 13405 / ORS 571</strain>
    </source>
</reference>
<keyword evidence="3" id="KW-0813">Transport</keyword>
<evidence type="ECO:0000259" key="11">
    <source>
        <dbReference type="PROSITE" id="PS50850"/>
    </source>
</evidence>
<feature type="transmembrane region" description="Helical" evidence="10">
    <location>
        <begin position="144"/>
        <end position="168"/>
    </location>
</feature>
<comment type="subcellular location">
    <subcellularLocation>
        <location evidence="1">Cell membrane</location>
        <topology evidence="1">Multi-pass membrane protein</topology>
    </subcellularLocation>
</comment>
<dbReference type="SUPFAM" id="SSF103473">
    <property type="entry name" value="MFS general substrate transporter"/>
    <property type="match status" value="1"/>
</dbReference>
<feature type="domain" description="Major facilitator superfamily (MFS) profile" evidence="11">
    <location>
        <begin position="104"/>
        <end position="512"/>
    </location>
</feature>
<dbReference type="KEGG" id="azc:AZC_2087"/>
<dbReference type="STRING" id="438753.AZC_2087"/>
<keyword evidence="4" id="KW-1003">Cell membrane</keyword>
<dbReference type="PANTHER" id="PTHR43528">
    <property type="entry name" value="ALPHA-KETOGLUTARATE PERMEASE"/>
    <property type="match status" value="1"/>
</dbReference>
<evidence type="ECO:0000256" key="3">
    <source>
        <dbReference type="ARBA" id="ARBA00022448"/>
    </source>
</evidence>
<dbReference type="HOGENOM" id="CLU_001265_39_0_5"/>
<dbReference type="GO" id="GO:0005886">
    <property type="term" value="C:plasma membrane"/>
    <property type="evidence" value="ECO:0007669"/>
    <property type="project" value="UniProtKB-SubCell"/>
</dbReference>
<feature type="transmembrane region" description="Helical" evidence="10">
    <location>
        <begin position="490"/>
        <end position="508"/>
    </location>
</feature>
<keyword evidence="8 10" id="KW-0472">Membrane</keyword>
<dbReference type="PANTHER" id="PTHR43528:SF1">
    <property type="entry name" value="ALPHA-KETOGLUTARATE PERMEASE"/>
    <property type="match status" value="1"/>
</dbReference>
<accession>A8I771</accession>
<feature type="transmembrane region" description="Helical" evidence="10">
    <location>
        <begin position="276"/>
        <end position="295"/>
    </location>
</feature>
<proteinExistence type="inferred from homology"/>
<evidence type="ECO:0000256" key="7">
    <source>
        <dbReference type="ARBA" id="ARBA00022989"/>
    </source>
</evidence>
<evidence type="ECO:0000256" key="5">
    <source>
        <dbReference type="ARBA" id="ARBA00022692"/>
    </source>
</evidence>
<keyword evidence="13" id="KW-1185">Reference proteome</keyword>
<sequence>MRRLTVIPCCRSVFRVRVFTASLLGGRCGSSAPTGPQTPRDQRERRGPDGRHARAAAWLEGMRTQDLPDDIWREGDDMKRRTDEDFRPVGDGYDTKDTVRRVKAILVGSTGNLIEWYDVYVFAAFQLYFAPSFFADQSPARQQIFASIVFALGFLARPFGSLLFGAIADRYGRRISLTASVLLMCFGSLIIACTPSATQIGIAAPILLTVARLLQGLSQGGEYGASATYLSEMSHPNRRGFYSGVWYVTLIGGQLMAVFTLLIMQKLFLSEDQIRAWGWRIPFFIGAALAVYSFTMRRDMPETDLFNKAKSVAKERAPLADLMRHWKSLLLVVGVTIGGTSAFYTYTTYMQKFLKQSVGLTADQTTMVTVGTLIVALIMQPLYGSISDKIGRKPLLIYFGVMGTLFTYPLLNTIQTTKDPWMAFLLICGGWAIVSGYTSITAIIKAELFPTSVRAMGVGFPYAVTVAVFGGTVDSVAQIFKFELHWEQGFYWYATACIFVSLLVYIGLKDTKKTSRMDEAH</sequence>
<dbReference type="InterPro" id="IPR005829">
    <property type="entry name" value="Sugar_transporter_CS"/>
</dbReference>
<reference evidence="12 13" key="6">
    <citation type="journal article" date="2011" name="Appl. Environ. Microbiol.">
        <title>Involvement of the azorhizobial chromosome partition gene (parA) in the onset of bacteroid differentiation during Sesbania rostrata stem nodule development.</title>
        <authorList>
            <person name="Liu CT."/>
            <person name="Lee KB."/>
            <person name="Wang YS."/>
            <person name="Peng MH."/>
            <person name="Lee KT."/>
            <person name="Suzuki S."/>
            <person name="Suzuki T."/>
            <person name="Oyaizu H."/>
        </authorList>
    </citation>
    <scope>NUCLEOTIDE SEQUENCE [LARGE SCALE GENOMIC DNA]</scope>
    <source>
        <strain evidence="13">ATCC 43989 / DSM 5975 / JCM 20966 / LMG 6465 / NBRC 14845 / NCIMB 13405 / ORS 571</strain>
    </source>
</reference>
<keyword evidence="7 10" id="KW-1133">Transmembrane helix</keyword>
<evidence type="ECO:0000256" key="10">
    <source>
        <dbReference type="SAM" id="Phobius"/>
    </source>
</evidence>
<dbReference type="InterPro" id="IPR005828">
    <property type="entry name" value="MFS_sugar_transport-like"/>
</dbReference>
<dbReference type="Proteomes" id="UP000000270">
    <property type="component" value="Chromosome"/>
</dbReference>
<feature type="transmembrane region" description="Helical" evidence="10">
    <location>
        <begin position="244"/>
        <end position="264"/>
    </location>
</feature>
<feature type="transmembrane region" description="Helical" evidence="10">
    <location>
        <begin position="395"/>
        <end position="415"/>
    </location>
</feature>
<dbReference type="Gene3D" id="1.20.1250.20">
    <property type="entry name" value="MFS general substrate transporter like domains"/>
    <property type="match status" value="2"/>
</dbReference>
<evidence type="ECO:0000256" key="9">
    <source>
        <dbReference type="SAM" id="MobiDB-lite"/>
    </source>
</evidence>
<dbReference type="InterPro" id="IPR020846">
    <property type="entry name" value="MFS_dom"/>
</dbReference>
<dbReference type="Pfam" id="PF07690">
    <property type="entry name" value="MFS_1"/>
    <property type="match status" value="1"/>
</dbReference>
<evidence type="ECO:0000313" key="12">
    <source>
        <dbReference type="EMBL" id="BAF88085.1"/>
    </source>
</evidence>
<reference evidence="12 13" key="3">
    <citation type="journal article" date="2008" name="BMC Genomics">
        <title>The genome of the versatile nitrogen fixer Azorhizobium caulinodans ORS571.</title>
        <authorList>
            <person name="Lee KB."/>
            <person name="Backer P.D."/>
            <person name="Aono T."/>
            <person name="Liu CT."/>
            <person name="Suzuki S."/>
            <person name="Suzuki T."/>
            <person name="Kaneko T."/>
            <person name="Yamada M."/>
            <person name="Tabata S."/>
            <person name="Kupfer D.M."/>
            <person name="Najar F.Z."/>
            <person name="Wiley G.B."/>
            <person name="Roe B."/>
            <person name="Binnewies T.T."/>
            <person name="Ussery D.W."/>
            <person name="D'Haeze W."/>
            <person name="Herder J.D."/>
            <person name="Gevers D."/>
            <person name="Vereecke D."/>
            <person name="Holsters M."/>
            <person name="Oyaizu H."/>
        </authorList>
    </citation>
    <scope>NUCLEOTIDE SEQUENCE [LARGE SCALE GENOMIC DNA]</scope>
    <source>
        <strain evidence="13">ATCC 43989 / DSM 5975 / JCM 20966 / LMG 6465 / NBRC 14845 / NCIMB 13405 / ORS 571</strain>
    </source>
</reference>
<evidence type="ECO:0000256" key="1">
    <source>
        <dbReference type="ARBA" id="ARBA00004651"/>
    </source>
</evidence>
<dbReference type="CDD" id="cd17367">
    <property type="entry name" value="MFS_KgtP"/>
    <property type="match status" value="1"/>
</dbReference>
<name>A8I771_AZOC5</name>
<reference evidence="13" key="2">
    <citation type="submission" date="2007-04" db="EMBL/GenBank/DDBJ databases">
        <title>Complete genome sequence of the nitrogen-fixing bacterium Azorhizobium caulinodans ORS571.</title>
        <authorList>
            <person name="Lee K.B."/>
            <person name="Backer P.D."/>
            <person name="Aono T."/>
            <person name="Liu C.T."/>
            <person name="Suzuki S."/>
            <person name="Suzuki T."/>
            <person name="Kaneko T."/>
            <person name="Yamada M."/>
            <person name="Tabata S."/>
            <person name="Kupfer D.M."/>
            <person name="Najar F.Z."/>
            <person name="Wiley G.B."/>
            <person name="Roe B."/>
            <person name="Binnewies T."/>
            <person name="Ussery D."/>
            <person name="Vereecke D."/>
            <person name="Gevers D."/>
            <person name="Holsters M."/>
            <person name="Oyaizu H."/>
        </authorList>
    </citation>
    <scope>NUCLEOTIDE SEQUENCE [LARGE SCALE GENOMIC DNA]</scope>
    <source>
        <strain evidence="13">ATCC 43989 / DSM 5975 / JCM 20966 / LMG 6465 / NBRC 14845 / NCIMB 13405 / ORS 571</strain>
    </source>
</reference>
<feature type="transmembrane region" description="Helical" evidence="10">
    <location>
        <begin position="421"/>
        <end position="444"/>
    </location>
</feature>
<reference evidence="12 13" key="1">
    <citation type="journal article" date="2007" name="Appl. Environ. Microbiol.">
        <title>Rhizobial factors required for stem nodule maturation and maintenance in Sesbania rostrata-Azorhizobium caulinodans ORS571 symbiosis.</title>
        <authorList>
            <person name="Suzuki S."/>
            <person name="Aono T."/>
            <person name="Lee KB."/>
            <person name="Suzuki T."/>
            <person name="Liu CT."/>
            <person name="Miwa H."/>
            <person name="Wakao S."/>
            <person name="Iki T."/>
            <person name="Oyaizu H."/>
        </authorList>
    </citation>
    <scope>NUCLEOTIDE SEQUENCE [LARGE SCALE GENOMIC DNA]</scope>
    <source>
        <strain evidence="13">ATCC 43989 / DSM 5975 / JCM 20966 / LMG 6465 / NBRC 14845 / NCIMB 13405 / ORS 571</strain>
    </source>
</reference>
<evidence type="ECO:0000256" key="2">
    <source>
        <dbReference type="ARBA" id="ARBA00008240"/>
    </source>
</evidence>
<dbReference type="AlphaFoldDB" id="A8I771"/>
<dbReference type="InterPro" id="IPR011701">
    <property type="entry name" value="MFS"/>
</dbReference>
<dbReference type="EMBL" id="AP009384">
    <property type="protein sequence ID" value="BAF88085.1"/>
    <property type="molecule type" value="Genomic_DNA"/>
</dbReference>
<dbReference type="eggNOG" id="COG0477">
    <property type="taxonomic scope" value="Bacteria"/>
</dbReference>
<gene>
    <name evidence="12" type="ordered locus">AZC_2087</name>
</gene>
<feature type="transmembrane region" description="Helical" evidence="10">
    <location>
        <begin position="329"/>
        <end position="346"/>
    </location>
</feature>
<feature type="compositionally biased region" description="Basic and acidic residues" evidence="9">
    <location>
        <begin position="40"/>
        <end position="51"/>
    </location>
</feature>
<dbReference type="GO" id="GO:0015293">
    <property type="term" value="F:symporter activity"/>
    <property type="evidence" value="ECO:0007669"/>
    <property type="project" value="UniProtKB-KW"/>
</dbReference>
<feature type="region of interest" description="Disordered" evidence="9">
    <location>
        <begin position="28"/>
        <end position="51"/>
    </location>
</feature>
<reference evidence="12 13" key="4">
    <citation type="journal article" date="2009" name="Appl. Environ. Microbiol.">
        <title>Comparative genome-wide transcriptional profiling of Azorhizobium caulinodans ORS571 grown under free-living and symbiotic conditions.</title>
        <authorList>
            <person name="Tsukada S."/>
            <person name="Aono T."/>
            <person name="Akiba N."/>
            <person name="Lee KB."/>
            <person name="Liu CT."/>
            <person name="Toyazaki H."/>
            <person name="Oyaizu H."/>
        </authorList>
    </citation>
    <scope>NUCLEOTIDE SEQUENCE [LARGE SCALE GENOMIC DNA]</scope>
    <source>
        <strain evidence="13">ATCC 43989 / DSM 5975 / JCM 20966 / LMG 6465 / NBRC 14845 / NCIMB 13405 / ORS 571</strain>
    </source>
</reference>
<protein>
    <submittedName>
        <fullName evidence="12">Putative MFS dicarboxylate transporter</fullName>
    </submittedName>
</protein>
<keyword evidence="5 10" id="KW-0812">Transmembrane</keyword>
<dbReference type="PROSITE" id="PS00217">
    <property type="entry name" value="SUGAR_TRANSPORT_2"/>
    <property type="match status" value="1"/>
</dbReference>
<organism evidence="12 13">
    <name type="scientific">Azorhizobium caulinodans (strain ATCC 43989 / DSM 5975 / JCM 20966 / LMG 6465 / NBRC 14845 / NCIMB 13405 / ORS 571)</name>
    <dbReference type="NCBI Taxonomy" id="438753"/>
    <lineage>
        <taxon>Bacteria</taxon>
        <taxon>Pseudomonadati</taxon>
        <taxon>Pseudomonadota</taxon>
        <taxon>Alphaproteobacteria</taxon>
        <taxon>Hyphomicrobiales</taxon>
        <taxon>Xanthobacteraceae</taxon>
        <taxon>Azorhizobium</taxon>
    </lineage>
</organism>